<evidence type="ECO:0000313" key="2">
    <source>
        <dbReference type="Proteomes" id="UP000265000"/>
    </source>
</evidence>
<dbReference type="STRING" id="8078.ENSFHEP00000019513"/>
<dbReference type="AlphaFoldDB" id="A0A3Q2PZI6"/>
<keyword evidence="2" id="KW-1185">Reference proteome</keyword>
<reference evidence="1" key="1">
    <citation type="submission" date="2025-08" db="UniProtKB">
        <authorList>
            <consortium name="Ensembl"/>
        </authorList>
    </citation>
    <scope>IDENTIFICATION</scope>
</reference>
<organism evidence="1 2">
    <name type="scientific">Fundulus heteroclitus</name>
    <name type="common">Killifish</name>
    <name type="synonym">Mummichog</name>
    <dbReference type="NCBI Taxonomy" id="8078"/>
    <lineage>
        <taxon>Eukaryota</taxon>
        <taxon>Metazoa</taxon>
        <taxon>Chordata</taxon>
        <taxon>Craniata</taxon>
        <taxon>Vertebrata</taxon>
        <taxon>Euteleostomi</taxon>
        <taxon>Actinopterygii</taxon>
        <taxon>Neopterygii</taxon>
        <taxon>Teleostei</taxon>
        <taxon>Neoteleostei</taxon>
        <taxon>Acanthomorphata</taxon>
        <taxon>Ovalentaria</taxon>
        <taxon>Atherinomorphae</taxon>
        <taxon>Cyprinodontiformes</taxon>
        <taxon>Fundulidae</taxon>
        <taxon>Fundulus</taxon>
    </lineage>
</organism>
<reference evidence="1" key="2">
    <citation type="submission" date="2025-09" db="UniProtKB">
        <authorList>
            <consortium name="Ensembl"/>
        </authorList>
    </citation>
    <scope>IDENTIFICATION</scope>
</reference>
<sequence length="454" mass="51613">MTMNTGYFWKNGKMLTFLLNGMANRCLLCDTTISHHKASNLQRHFSTLHANIDKDFPKGTELRKQKLSTLKSQVKRQSEMFQQLTKRGEAVTLASYKVAWNIARAKKPYNEGEFLKQCFGDLIDILAPDNKQLKDSITDLQMSRHTVETRISDINNALESDLHADLNACAYFSVALDESCDIQDKPQLAIFVRMISEDCVVKEELLDIVPLKDRTQELLDIVPLKDRTRSTDVKEAMMEVFKTANMSLEKLTAIATDGAPSMIGSVNGLVGLCKGDDLFPDFWNFHCIIHREQLVSKTLNLDHVMKPVMEIVNYIRTYALTHRQFKNLIADLDGDLPGDLPLHCAVRWLSRGKVVSRFLELLEPVKLFMAEKNKSYPQLSDPKWLIDLAFLVDMLSHLDKLNLDLQGKLKTLPDLTQSVFSFVNKVKLFKVLIQNGNLSHFPSLRSAQQKAGIK</sequence>
<dbReference type="Ensembl" id="ENSFHET00000028770.1">
    <property type="protein sequence ID" value="ENSFHEP00000019513.1"/>
    <property type="gene ID" value="ENSFHEG00000021422.1"/>
</dbReference>
<dbReference type="Proteomes" id="UP000265000">
    <property type="component" value="Unplaced"/>
</dbReference>
<proteinExistence type="predicted"/>
<dbReference type="SUPFAM" id="SSF53098">
    <property type="entry name" value="Ribonuclease H-like"/>
    <property type="match status" value="1"/>
</dbReference>
<dbReference type="PANTHER" id="PTHR45913:SF5">
    <property type="entry name" value="GENERAL TRANSCRIPTION FACTOR II-I REPEAT DOMAIN-CONTAINING PROTEIN 2A-LIKE PROTEIN"/>
    <property type="match status" value="1"/>
</dbReference>
<dbReference type="GeneTree" id="ENSGT00950000182812"/>
<protein>
    <submittedName>
        <fullName evidence="1">Uncharacterized protein</fullName>
    </submittedName>
</protein>
<accession>A0A3Q2PZI6</accession>
<dbReference type="InterPro" id="IPR012337">
    <property type="entry name" value="RNaseH-like_sf"/>
</dbReference>
<evidence type="ECO:0000313" key="1">
    <source>
        <dbReference type="Ensembl" id="ENSFHEP00000019513.1"/>
    </source>
</evidence>
<dbReference type="PANTHER" id="PTHR45913">
    <property type="entry name" value="EPM2A-INTERACTING PROTEIN 1"/>
    <property type="match status" value="1"/>
</dbReference>
<name>A0A3Q2PZI6_FUNHE</name>